<reference evidence="2" key="1">
    <citation type="submission" date="2023-02" db="EMBL/GenBank/DDBJ databases">
        <title>Kitasatospora phosalacinea NBRC 14627.</title>
        <authorList>
            <person name="Ichikawa N."/>
            <person name="Sato H."/>
            <person name="Tonouchi N."/>
        </authorList>
    </citation>
    <scope>NUCLEOTIDE SEQUENCE</scope>
    <source>
        <strain evidence="2">NBRC 14627</strain>
    </source>
</reference>
<dbReference type="Proteomes" id="UP001165041">
    <property type="component" value="Unassembled WGS sequence"/>
</dbReference>
<proteinExistence type="predicted"/>
<sequence length="111" mass="12283">MVPVGLEAVESVTETYRFSVRPSGVENLPEHRGTSEGRERRRTTRPTAAHHRHGLRERAPQPHCPEGWLDCLHEVVDPAVRLVPGRPGRLRFPGAGAWAGLYSGSCRLSPT</sequence>
<feature type="region of interest" description="Disordered" evidence="1">
    <location>
        <begin position="23"/>
        <end position="60"/>
    </location>
</feature>
<evidence type="ECO:0000313" key="2">
    <source>
        <dbReference type="EMBL" id="GLW70995.1"/>
    </source>
</evidence>
<feature type="compositionally biased region" description="Basic and acidic residues" evidence="1">
    <location>
        <begin position="28"/>
        <end position="39"/>
    </location>
</feature>
<accession>A0A9W6Q684</accession>
<organism evidence="2 3">
    <name type="scientific">Kitasatospora phosalacinea</name>
    <dbReference type="NCBI Taxonomy" id="2065"/>
    <lineage>
        <taxon>Bacteria</taxon>
        <taxon>Bacillati</taxon>
        <taxon>Actinomycetota</taxon>
        <taxon>Actinomycetes</taxon>
        <taxon>Kitasatosporales</taxon>
        <taxon>Streptomycetaceae</taxon>
        <taxon>Kitasatospora</taxon>
    </lineage>
</organism>
<name>A0A9W6Q684_9ACTN</name>
<comment type="caution">
    <text evidence="2">The sequence shown here is derived from an EMBL/GenBank/DDBJ whole genome shotgun (WGS) entry which is preliminary data.</text>
</comment>
<feature type="compositionally biased region" description="Basic residues" evidence="1">
    <location>
        <begin position="40"/>
        <end position="55"/>
    </location>
</feature>
<dbReference type="EMBL" id="BSSA01000010">
    <property type="protein sequence ID" value="GLW70995.1"/>
    <property type="molecule type" value="Genomic_DNA"/>
</dbReference>
<protein>
    <submittedName>
        <fullName evidence="2">Uncharacterized protein</fullName>
    </submittedName>
</protein>
<evidence type="ECO:0000313" key="3">
    <source>
        <dbReference type="Proteomes" id="UP001165041"/>
    </source>
</evidence>
<gene>
    <name evidence="2" type="ORF">Kpho02_32940</name>
</gene>
<evidence type="ECO:0000256" key="1">
    <source>
        <dbReference type="SAM" id="MobiDB-lite"/>
    </source>
</evidence>
<dbReference type="AlphaFoldDB" id="A0A9W6Q684"/>